<dbReference type="PANTHER" id="PTHR12124:SF47">
    <property type="entry name" value="EXOSOME COMPONENT 10"/>
    <property type="match status" value="1"/>
</dbReference>
<dbReference type="SUPFAM" id="SSF47819">
    <property type="entry name" value="HRDC-like"/>
    <property type="match status" value="1"/>
</dbReference>
<comment type="similarity">
    <text evidence="4">Belongs to the AB hydrolase superfamily. Lipase family.</text>
</comment>
<dbReference type="GO" id="GO:0071035">
    <property type="term" value="P:nuclear polyadenylation-dependent rRNA catabolic process"/>
    <property type="evidence" value="ECO:0007669"/>
    <property type="project" value="TreeGrafter"/>
</dbReference>
<dbReference type="InterPro" id="IPR012588">
    <property type="entry name" value="Exosome-assoc_fac_Rrp6_N"/>
</dbReference>
<evidence type="ECO:0000256" key="5">
    <source>
        <dbReference type="ARBA" id="ARBA00013179"/>
    </source>
</evidence>
<feature type="compositionally biased region" description="Acidic residues" evidence="16">
    <location>
        <begin position="51"/>
        <end position="64"/>
    </location>
</feature>
<dbReference type="Proteomes" id="UP000078540">
    <property type="component" value="Unassembled WGS sequence"/>
</dbReference>
<keyword evidence="9" id="KW-0378">Hydrolase</keyword>
<feature type="compositionally biased region" description="Polar residues" evidence="16">
    <location>
        <begin position="879"/>
        <end position="893"/>
    </location>
</feature>
<keyword evidence="7" id="KW-0698">rRNA processing</keyword>
<dbReference type="Pfam" id="PF01612">
    <property type="entry name" value="DNA_pol_A_exo1"/>
    <property type="match status" value="1"/>
</dbReference>
<dbReference type="SMART" id="SM00474">
    <property type="entry name" value="35EXOc"/>
    <property type="match status" value="1"/>
</dbReference>
<name>A0A195BD00_9HYME</name>
<dbReference type="GO" id="GO:0000175">
    <property type="term" value="F:3'-5'-RNA exonuclease activity"/>
    <property type="evidence" value="ECO:0007669"/>
    <property type="project" value="InterPro"/>
</dbReference>
<dbReference type="GO" id="GO:0071037">
    <property type="term" value="P:nuclear polyadenylation-dependent snRNA catabolic process"/>
    <property type="evidence" value="ECO:0007669"/>
    <property type="project" value="TreeGrafter"/>
</dbReference>
<evidence type="ECO:0000313" key="19">
    <source>
        <dbReference type="Proteomes" id="UP000078540"/>
    </source>
</evidence>
<dbReference type="CDD" id="cd00707">
    <property type="entry name" value="Pancreat_lipase_like"/>
    <property type="match status" value="1"/>
</dbReference>
<keyword evidence="12" id="KW-1015">Disulfide bond</keyword>
<accession>A0A195BD00</accession>
<evidence type="ECO:0000256" key="11">
    <source>
        <dbReference type="ARBA" id="ARBA00022839"/>
    </source>
</evidence>
<dbReference type="Pfam" id="PF00570">
    <property type="entry name" value="HRDC"/>
    <property type="match status" value="1"/>
</dbReference>
<dbReference type="Gene3D" id="3.30.420.10">
    <property type="entry name" value="Ribonuclease H-like superfamily/Ribonuclease H"/>
    <property type="match status" value="1"/>
</dbReference>
<evidence type="ECO:0000256" key="2">
    <source>
        <dbReference type="ARBA" id="ARBA00004123"/>
    </source>
</evidence>
<dbReference type="Gene3D" id="3.40.50.1820">
    <property type="entry name" value="alpha/beta hydrolase"/>
    <property type="match status" value="1"/>
</dbReference>
<keyword evidence="6" id="KW-0964">Secreted</keyword>
<feature type="region of interest" description="Disordered" evidence="16">
    <location>
        <begin position="861"/>
        <end position="896"/>
    </location>
</feature>
<evidence type="ECO:0000259" key="17">
    <source>
        <dbReference type="PROSITE" id="PS50967"/>
    </source>
</evidence>
<evidence type="ECO:0000256" key="15">
    <source>
        <dbReference type="ARBA" id="ARBA00070365"/>
    </source>
</evidence>
<evidence type="ECO:0000256" key="13">
    <source>
        <dbReference type="ARBA" id="ARBA00023242"/>
    </source>
</evidence>
<dbReference type="InterPro" id="IPR013818">
    <property type="entry name" value="Lipase"/>
</dbReference>
<evidence type="ECO:0000313" key="18">
    <source>
        <dbReference type="EMBL" id="KYM82087.1"/>
    </source>
</evidence>
<evidence type="ECO:0000256" key="1">
    <source>
        <dbReference type="ARBA" id="ARBA00000111"/>
    </source>
</evidence>
<dbReference type="GO" id="GO:0005730">
    <property type="term" value="C:nucleolus"/>
    <property type="evidence" value="ECO:0007669"/>
    <property type="project" value="TreeGrafter"/>
</dbReference>
<dbReference type="GO" id="GO:0008970">
    <property type="term" value="F:phospholipase A1 activity"/>
    <property type="evidence" value="ECO:0007669"/>
    <property type="project" value="UniProtKB-EC"/>
</dbReference>
<dbReference type="GO" id="GO:0071039">
    <property type="term" value="P:nuclear polyadenylation-dependent CUT catabolic process"/>
    <property type="evidence" value="ECO:0007669"/>
    <property type="project" value="TreeGrafter"/>
</dbReference>
<dbReference type="GO" id="GO:0006629">
    <property type="term" value="P:lipid metabolic process"/>
    <property type="evidence" value="ECO:0007669"/>
    <property type="project" value="InterPro"/>
</dbReference>
<evidence type="ECO:0000256" key="6">
    <source>
        <dbReference type="ARBA" id="ARBA00022525"/>
    </source>
</evidence>
<feature type="region of interest" description="Disordered" evidence="16">
    <location>
        <begin position="1"/>
        <end position="73"/>
    </location>
</feature>
<dbReference type="InterPro" id="IPR002562">
    <property type="entry name" value="3'-5'_exonuclease_dom"/>
</dbReference>
<dbReference type="GO" id="GO:0071051">
    <property type="term" value="P:poly(A)-dependent snoRNA 3'-end processing"/>
    <property type="evidence" value="ECO:0007669"/>
    <property type="project" value="TreeGrafter"/>
</dbReference>
<dbReference type="GO" id="GO:0071038">
    <property type="term" value="P:TRAMP-dependent tRNA surveillance pathway"/>
    <property type="evidence" value="ECO:0007669"/>
    <property type="project" value="TreeGrafter"/>
</dbReference>
<comment type="similarity">
    <text evidence="14">Belongs to the exosome component 10/RRP6 family.</text>
</comment>
<dbReference type="GO" id="GO:0071036">
    <property type="term" value="P:nuclear polyadenylation-dependent snoRNA catabolic process"/>
    <property type="evidence" value="ECO:0007669"/>
    <property type="project" value="TreeGrafter"/>
</dbReference>
<reference evidence="18 19" key="1">
    <citation type="submission" date="2015-09" db="EMBL/GenBank/DDBJ databases">
        <title>Atta colombica WGS genome.</title>
        <authorList>
            <person name="Nygaard S."/>
            <person name="Hu H."/>
            <person name="Boomsma J."/>
            <person name="Zhang G."/>
        </authorList>
    </citation>
    <scope>NUCLEOTIDE SEQUENCE [LARGE SCALE GENOMIC DNA]</scope>
    <source>
        <strain evidence="18">Treedump-2</strain>
        <tissue evidence="18">Whole body</tissue>
    </source>
</reference>
<keyword evidence="8" id="KW-0540">Nuclease</keyword>
<dbReference type="FunFam" id="1.10.150.80:FF:000001">
    <property type="entry name" value="Putative exosome component 10"/>
    <property type="match status" value="1"/>
</dbReference>
<dbReference type="SUPFAM" id="SSF53474">
    <property type="entry name" value="alpha/beta-Hydrolases"/>
    <property type="match status" value="1"/>
</dbReference>
<feature type="region of interest" description="Disordered" evidence="16">
    <location>
        <begin position="928"/>
        <end position="948"/>
    </location>
</feature>
<proteinExistence type="inferred from homology"/>
<evidence type="ECO:0000256" key="7">
    <source>
        <dbReference type="ARBA" id="ARBA00022552"/>
    </source>
</evidence>
<dbReference type="GO" id="GO:0000467">
    <property type="term" value="P:exonucleolytic trimming to generate mature 3'-end of 5.8S rRNA from tricistronic rRNA transcript (SSU-rRNA, 5.8S rRNA, LSU-rRNA)"/>
    <property type="evidence" value="ECO:0007669"/>
    <property type="project" value="InterPro"/>
</dbReference>
<evidence type="ECO:0000256" key="9">
    <source>
        <dbReference type="ARBA" id="ARBA00022801"/>
    </source>
</evidence>
<dbReference type="PROSITE" id="PS50967">
    <property type="entry name" value="HRDC"/>
    <property type="match status" value="1"/>
</dbReference>
<dbReference type="InterPro" id="IPR002121">
    <property type="entry name" value="HRDC_dom"/>
</dbReference>
<keyword evidence="10" id="KW-0271">Exosome</keyword>
<evidence type="ECO:0000256" key="14">
    <source>
        <dbReference type="ARBA" id="ARBA00043957"/>
    </source>
</evidence>
<sequence length="1415" mass="162838">MTAAKDGYNHLNLTLRNEESESEEMKRKRERENVTDSVFPLHFVEYSSRDIEEEDDDEDDDDDNDTAHGSNTAISSLFTNFGRECWKTRNQRIMDDSPPHVAPEGEDDFEIQSSAHVTNMKHVELAENWDYEANVSQNNDIEVEKKDEPSIRLPGYATFEDYIQDAFDAMRAGIKAANNLPAGDNFNYYACFPSFNDARQKDKERILDTMQSIIKLAGGSGNIQNRDIDEKFDLLLEANDQLLDQANILMDEESGILRNPQVELVVSQMPKPVVNGTWNIKTNTNQISDNLEKVRLLGGKNIQRPQLMFKDKIDNSSKPWMPRIKDKPNSLKPLALHVEENEHGEVFNHPYEFELDKFETPECQLKKRIPVEYKSLDDTNFVFIDKPADINILLEDLRNHKEIAVDLEHHSYRTFQGITCLMQISTIQTDYLIDTLSLRSELYQLNEIFTKPSILKVFHGADMDILWLQRDLSLYVVNMFDTHQAAKQLNLPYLSLAYLLNKYCEIDPNKHFQLADWRIRPLPVELMKYAREDTHYLLYVKDMLKNELIDAANGKSNILKAVYDQSTEICKRTYVKPIWTEESCMNMYRKSQKSFNNKQMYALMELHRWRDLTARQEDDSIGYILPNHMLLNIAETLPREMQGILACCNPIPPLVRQNLLKIHKIILKAREQPLVKSIAEQDIRQRPTQQNHMDTGASLYIPHDVPSGTEARADLPCLLNKNIVRSELSEANKCQTTKHTITIFDSSDLSEDEETKDSKNGNKKKIIFISPFMRYRCVIPMVMDQEAKEREKEQQKKEETEKEEKTLKSQNECINEAEINESKNRVYEHFKQMSQKNIQAEVQLKKKKKSDNIFLNLTRRQRKRKFDTGNESQRKNDANDFSTSTSHLNSETIHVSKKAKQKTLKVIEEQKLQESLAQVQSDNRNSVTIKSIRARKKGDKKANEEMLRKQGLLPSTKFDYKSVDFSSFQGGSTQSSANRTQFQQPRVSKYFVMAYLTKWDDKYFIYTCILKDNISKANVLVDDHDGICNHPFEHALNETTFVTTLSLFNETTTLTNFTYTLSTSNSRELFSDSRQVDCFGLGKKVAAALEWFFSSKPNGSDALDVQFLLSSRKQPHRVQVVLGEQFGLEWTDFKIERRTVVIIHGFLSHGQETWIRDMEKALLEWGDVNVVIIDWSAGSNTWNYYKAAVNTRIVGYQLSKFIEHVTNATIAQSGVNNWGPLHLVGHSLGAHICGFAARELKKRQNKWTVQRITGLDPAQPCFRKADTSVHLHKNDAPFVDVIHTNGRLLTNLGLGLPEAIGHVDFYPNGGKTQPGCVRTSYFDYLPIPTAAIQRAICSHGRSYVYLTESLTSVTARNCSFWAHQWNLTYRHFLQIIAEPCDENICSEMGIRAEMYNQRGSFFVATASTSPFCGVL</sequence>
<dbReference type="GO" id="GO:0071040">
    <property type="term" value="P:nuclear polyadenylation-dependent antisense transcript catabolic process"/>
    <property type="evidence" value="ECO:0007669"/>
    <property type="project" value="TreeGrafter"/>
</dbReference>
<comment type="subcellular location">
    <subcellularLocation>
        <location evidence="2">Nucleus</location>
    </subcellularLocation>
    <subcellularLocation>
        <location evidence="3">Secreted</location>
    </subcellularLocation>
</comment>
<keyword evidence="19" id="KW-1185">Reference proteome</keyword>
<dbReference type="GO" id="GO:0000176">
    <property type="term" value="C:nuclear exosome (RNase complex)"/>
    <property type="evidence" value="ECO:0007669"/>
    <property type="project" value="InterPro"/>
</dbReference>
<evidence type="ECO:0000256" key="16">
    <source>
        <dbReference type="SAM" id="MobiDB-lite"/>
    </source>
</evidence>
<dbReference type="Pfam" id="PF00151">
    <property type="entry name" value="Lipase"/>
    <property type="match status" value="1"/>
</dbReference>
<dbReference type="GO" id="GO:0005576">
    <property type="term" value="C:extracellular region"/>
    <property type="evidence" value="ECO:0007669"/>
    <property type="project" value="UniProtKB-SubCell"/>
</dbReference>
<evidence type="ECO:0000256" key="3">
    <source>
        <dbReference type="ARBA" id="ARBA00004613"/>
    </source>
</evidence>
<dbReference type="PRINTS" id="PR00821">
    <property type="entry name" value="TAGLIPASE"/>
</dbReference>
<dbReference type="GO" id="GO:0071044">
    <property type="term" value="P:histone mRNA catabolic process"/>
    <property type="evidence" value="ECO:0007669"/>
    <property type="project" value="TreeGrafter"/>
</dbReference>
<dbReference type="InterPro" id="IPR036397">
    <property type="entry name" value="RNaseH_sf"/>
</dbReference>
<dbReference type="FunFam" id="3.30.420.10:FF:000059">
    <property type="entry name" value="Exosome complex exonuclease Rrp6"/>
    <property type="match status" value="1"/>
</dbReference>
<dbReference type="CDD" id="cd06147">
    <property type="entry name" value="Rrp6p_like_exo"/>
    <property type="match status" value="1"/>
</dbReference>
<dbReference type="GO" id="GO:0003727">
    <property type="term" value="F:single-stranded RNA binding"/>
    <property type="evidence" value="ECO:0007669"/>
    <property type="project" value="TreeGrafter"/>
</dbReference>
<keyword evidence="11" id="KW-0269">Exonuclease</keyword>
<feature type="region of interest" description="Disordered" evidence="16">
    <location>
        <begin position="786"/>
        <end position="815"/>
    </location>
</feature>
<gene>
    <name evidence="18" type="ORF">ALC53_07494</name>
</gene>
<feature type="compositionally biased region" description="Basic and acidic residues" evidence="16">
    <location>
        <begin position="16"/>
        <end position="34"/>
    </location>
</feature>
<dbReference type="Pfam" id="PF08066">
    <property type="entry name" value="PMC2NT"/>
    <property type="match status" value="1"/>
</dbReference>
<feature type="compositionally biased region" description="Basic and acidic residues" evidence="16">
    <location>
        <begin position="866"/>
        <end position="878"/>
    </location>
</feature>
<dbReference type="InterPro" id="IPR044876">
    <property type="entry name" value="HRDC_dom_sf"/>
</dbReference>
<dbReference type="Gene3D" id="1.10.150.80">
    <property type="entry name" value="HRDC domain"/>
    <property type="match status" value="1"/>
</dbReference>
<dbReference type="EC" id="3.1.1.32" evidence="5"/>
<evidence type="ECO:0000256" key="12">
    <source>
        <dbReference type="ARBA" id="ARBA00023157"/>
    </source>
</evidence>
<evidence type="ECO:0000256" key="4">
    <source>
        <dbReference type="ARBA" id="ARBA00010701"/>
    </source>
</evidence>
<dbReference type="GO" id="GO:0000166">
    <property type="term" value="F:nucleotide binding"/>
    <property type="evidence" value="ECO:0007669"/>
    <property type="project" value="InterPro"/>
</dbReference>
<dbReference type="InterPro" id="IPR000734">
    <property type="entry name" value="TAG_lipase"/>
</dbReference>
<dbReference type="InterPro" id="IPR029058">
    <property type="entry name" value="AB_hydrolase_fold"/>
</dbReference>
<dbReference type="InterPro" id="IPR033906">
    <property type="entry name" value="Lipase_N"/>
</dbReference>
<feature type="compositionally biased region" description="Basic and acidic residues" evidence="16">
    <location>
        <begin position="786"/>
        <end position="807"/>
    </location>
</feature>
<evidence type="ECO:0000256" key="10">
    <source>
        <dbReference type="ARBA" id="ARBA00022835"/>
    </source>
</evidence>
<dbReference type="InterPro" id="IPR010997">
    <property type="entry name" value="HRDC-like_sf"/>
</dbReference>
<feature type="domain" description="HRDC" evidence="17">
    <location>
        <begin position="596"/>
        <end position="676"/>
    </location>
</feature>
<keyword evidence="13" id="KW-0539">Nucleus</keyword>
<dbReference type="SUPFAM" id="SSF53098">
    <property type="entry name" value="Ribonuclease H-like"/>
    <property type="match status" value="1"/>
</dbReference>
<evidence type="ECO:0000256" key="8">
    <source>
        <dbReference type="ARBA" id="ARBA00022722"/>
    </source>
</evidence>
<dbReference type="InterPro" id="IPR012337">
    <property type="entry name" value="RNaseH-like_sf"/>
</dbReference>
<dbReference type="EMBL" id="KQ976522">
    <property type="protein sequence ID" value="KYM82087.1"/>
    <property type="molecule type" value="Genomic_DNA"/>
</dbReference>
<dbReference type="SMART" id="SM00341">
    <property type="entry name" value="HRDC"/>
    <property type="match status" value="1"/>
</dbReference>
<dbReference type="InterPro" id="IPR049559">
    <property type="entry name" value="Rrp6p-like_exo"/>
</dbReference>
<comment type="catalytic activity">
    <reaction evidence="1">
        <text>a 1,2-diacyl-sn-glycero-3-phosphocholine + H2O = a 2-acyl-sn-glycero-3-phosphocholine + a fatty acid + H(+)</text>
        <dbReference type="Rhea" id="RHEA:18689"/>
        <dbReference type="ChEBI" id="CHEBI:15377"/>
        <dbReference type="ChEBI" id="CHEBI:15378"/>
        <dbReference type="ChEBI" id="CHEBI:28868"/>
        <dbReference type="ChEBI" id="CHEBI:57643"/>
        <dbReference type="ChEBI" id="CHEBI:57875"/>
        <dbReference type="EC" id="3.1.1.32"/>
    </reaction>
</comment>
<protein>
    <recommendedName>
        <fullName evidence="15">Exosome complex component 10 homolog</fullName>
        <ecNumber evidence="5">3.1.1.32</ecNumber>
    </recommendedName>
</protein>
<dbReference type="STRING" id="520822.A0A195BD00"/>
<organism evidence="18 19">
    <name type="scientific">Atta colombica</name>
    <dbReference type="NCBI Taxonomy" id="520822"/>
    <lineage>
        <taxon>Eukaryota</taxon>
        <taxon>Metazoa</taxon>
        <taxon>Ecdysozoa</taxon>
        <taxon>Arthropoda</taxon>
        <taxon>Hexapoda</taxon>
        <taxon>Insecta</taxon>
        <taxon>Pterygota</taxon>
        <taxon>Neoptera</taxon>
        <taxon>Endopterygota</taxon>
        <taxon>Hymenoptera</taxon>
        <taxon>Apocrita</taxon>
        <taxon>Aculeata</taxon>
        <taxon>Formicoidea</taxon>
        <taxon>Formicidae</taxon>
        <taxon>Myrmicinae</taxon>
        <taxon>Atta</taxon>
    </lineage>
</organism>
<dbReference type="PANTHER" id="PTHR12124">
    <property type="entry name" value="POLYMYOSITIS/SCLERODERMA AUTOANTIGEN-RELATED"/>
    <property type="match status" value="1"/>
</dbReference>
<dbReference type="InterPro" id="IPR045092">
    <property type="entry name" value="Rrp6-like"/>
</dbReference>